<proteinExistence type="predicted"/>
<dbReference type="OrthoDB" id="3399802at2"/>
<feature type="region of interest" description="Disordered" evidence="1">
    <location>
        <begin position="1"/>
        <end position="20"/>
    </location>
</feature>
<organism evidence="2 3">
    <name type="scientific">Bifidobacterium [indicum] DSM 20214 = LMG 11587</name>
    <dbReference type="NCBI Taxonomy" id="1341694"/>
    <lineage>
        <taxon>Bacteria</taxon>
        <taxon>Bacillati</taxon>
        <taxon>Actinomycetota</taxon>
        <taxon>Actinomycetes</taxon>
        <taxon>Bifidobacteriales</taxon>
        <taxon>Bifidobacteriaceae</taxon>
        <taxon>Bifidobacterium</taxon>
    </lineage>
</organism>
<feature type="region of interest" description="Disordered" evidence="1">
    <location>
        <begin position="78"/>
        <end position="97"/>
    </location>
</feature>
<dbReference type="Proteomes" id="UP000028569">
    <property type="component" value="Chromosome"/>
</dbReference>
<keyword evidence="3" id="KW-1185">Reference proteome</keyword>
<feature type="region of interest" description="Disordered" evidence="1">
    <location>
        <begin position="146"/>
        <end position="173"/>
    </location>
</feature>
<evidence type="ECO:0000313" key="2">
    <source>
        <dbReference type="EMBL" id="AIC92216.1"/>
    </source>
</evidence>
<dbReference type="HOGENOM" id="CLU_078469_1_1_11"/>
<sequence>MSQEIQTPSSGNETPAKRRNGEALRSAILDRIQGETRSGAPGLSAYQVGMIFGIHPTTARFHLEHLVKQGRLIRHQAETAGANSPNSHKSGRGRPSIIYTPADQEQAREDMIASLCIALESSIADPQARVESALEAGRTWGRHLSNREHRSAGGSSPSNPSGPPLNVLENLGFRPEPIGEDQRSCYLTACPFMDDALAHPIICTIHLGMIQGIMAGRGLRTRTRLEPFASPKGCLLEVQTSNKAIDKD</sequence>
<feature type="compositionally biased region" description="Polar residues" evidence="1">
    <location>
        <begin position="1"/>
        <end position="13"/>
    </location>
</feature>
<reference evidence="2 3" key="1">
    <citation type="journal article" date="2014" name="Appl. Environ. Microbiol.">
        <title>Genomic encyclopedia of type strains of the genus Bifidobacterium.</title>
        <authorList>
            <person name="Milani C."/>
            <person name="Lugli G.A."/>
            <person name="Duranti S."/>
            <person name="Turroni F."/>
            <person name="Bottacini F."/>
            <person name="Mangifesta M."/>
            <person name="Sanchez B."/>
            <person name="Viappiani A."/>
            <person name="Mancabelli L."/>
            <person name="Taminiau B."/>
            <person name="Delcenserie V."/>
            <person name="Barrangou R."/>
            <person name="Margolles A."/>
            <person name="van Sinderen D."/>
            <person name="Ventura M."/>
        </authorList>
    </citation>
    <scope>NUCLEOTIDE SEQUENCE [LARGE SCALE GENOMIC DNA]</scope>
    <source>
        <strain evidence="2 3">LMG 11587</strain>
    </source>
</reference>
<dbReference type="KEGG" id="bii:BINDI_0952"/>
<dbReference type="RefSeq" id="WP_033490475.1">
    <property type="nucleotide sequence ID" value="NZ_CP006018.1"/>
</dbReference>
<gene>
    <name evidence="2" type="ORF">BINDI_0952</name>
</gene>
<name>A0A087VV69_9BIFI</name>
<dbReference type="AlphaFoldDB" id="A0A087VV69"/>
<accession>A0A087VV69</accession>
<protein>
    <submittedName>
        <fullName evidence="2">Transcriptional regulator</fullName>
    </submittedName>
</protein>
<dbReference type="EMBL" id="CP006018">
    <property type="protein sequence ID" value="AIC92216.1"/>
    <property type="molecule type" value="Genomic_DNA"/>
</dbReference>
<evidence type="ECO:0000313" key="3">
    <source>
        <dbReference type="Proteomes" id="UP000028569"/>
    </source>
</evidence>
<evidence type="ECO:0000256" key="1">
    <source>
        <dbReference type="SAM" id="MobiDB-lite"/>
    </source>
</evidence>